<reference evidence="1 2" key="1">
    <citation type="submission" date="2020-08" db="EMBL/GenBank/DDBJ databases">
        <authorList>
            <person name="Koutsovoulos G."/>
            <person name="Danchin GJ E."/>
        </authorList>
    </citation>
    <scope>NUCLEOTIDE SEQUENCE [LARGE SCALE GENOMIC DNA]</scope>
</reference>
<evidence type="ECO:0000313" key="1">
    <source>
        <dbReference type="EMBL" id="CAD2175856.1"/>
    </source>
</evidence>
<sequence length="79" mass="9599">MKIFENLTEKEIGIFNGFKEGILILVRKTNENNLNDGELVFEEEKMFELVYQKWFLFEDEYYLMNDYCLIAEKLIDEED</sequence>
<accession>A0A6V7VLL2</accession>
<dbReference type="Proteomes" id="UP000580250">
    <property type="component" value="Unassembled WGS sequence"/>
</dbReference>
<gene>
    <name evidence="1" type="ORF">MENT_LOCUS27609</name>
</gene>
<comment type="caution">
    <text evidence="1">The sequence shown here is derived from an EMBL/GenBank/DDBJ whole genome shotgun (WGS) entry which is preliminary data.</text>
</comment>
<organism evidence="1 2">
    <name type="scientific">Meloidogyne enterolobii</name>
    <name type="common">Root-knot nematode worm</name>
    <name type="synonym">Meloidogyne mayaguensis</name>
    <dbReference type="NCBI Taxonomy" id="390850"/>
    <lineage>
        <taxon>Eukaryota</taxon>
        <taxon>Metazoa</taxon>
        <taxon>Ecdysozoa</taxon>
        <taxon>Nematoda</taxon>
        <taxon>Chromadorea</taxon>
        <taxon>Rhabditida</taxon>
        <taxon>Tylenchina</taxon>
        <taxon>Tylenchomorpha</taxon>
        <taxon>Tylenchoidea</taxon>
        <taxon>Meloidogynidae</taxon>
        <taxon>Meloidogyninae</taxon>
        <taxon>Meloidogyne</taxon>
    </lineage>
</organism>
<proteinExistence type="predicted"/>
<name>A0A6V7VLL2_MELEN</name>
<dbReference type="EMBL" id="CAJEWN010000263">
    <property type="protein sequence ID" value="CAD2175856.1"/>
    <property type="molecule type" value="Genomic_DNA"/>
</dbReference>
<dbReference type="AlphaFoldDB" id="A0A6V7VLL2"/>
<evidence type="ECO:0000313" key="2">
    <source>
        <dbReference type="Proteomes" id="UP000580250"/>
    </source>
</evidence>
<protein>
    <submittedName>
        <fullName evidence="1">Uncharacterized protein</fullName>
    </submittedName>
</protein>